<feature type="compositionally biased region" description="Basic and acidic residues" evidence="1">
    <location>
        <begin position="10"/>
        <end position="22"/>
    </location>
</feature>
<evidence type="ECO:0000313" key="3">
    <source>
        <dbReference type="Proteomes" id="UP001359559"/>
    </source>
</evidence>
<reference evidence="2 3" key="1">
    <citation type="submission" date="2024-01" db="EMBL/GenBank/DDBJ databases">
        <title>The genomes of 5 underutilized Papilionoideae crops provide insights into root nodulation and disease resistance.</title>
        <authorList>
            <person name="Yuan L."/>
        </authorList>
    </citation>
    <scope>NUCLEOTIDE SEQUENCE [LARGE SCALE GENOMIC DNA]</scope>
    <source>
        <strain evidence="2">LY-2023</strain>
        <tissue evidence="2">Leaf</tissue>
    </source>
</reference>
<dbReference type="Proteomes" id="UP001359559">
    <property type="component" value="Unassembled WGS sequence"/>
</dbReference>
<proteinExistence type="predicted"/>
<evidence type="ECO:0000313" key="2">
    <source>
        <dbReference type="EMBL" id="KAK7293656.1"/>
    </source>
</evidence>
<keyword evidence="3" id="KW-1185">Reference proteome</keyword>
<comment type="caution">
    <text evidence="2">The sequence shown here is derived from an EMBL/GenBank/DDBJ whole genome shotgun (WGS) entry which is preliminary data.</text>
</comment>
<dbReference type="AlphaFoldDB" id="A0AAN9J8U2"/>
<feature type="region of interest" description="Disordered" evidence="1">
    <location>
        <begin position="1"/>
        <end position="22"/>
    </location>
</feature>
<evidence type="ECO:0000256" key="1">
    <source>
        <dbReference type="SAM" id="MobiDB-lite"/>
    </source>
</evidence>
<accession>A0AAN9J8U2</accession>
<dbReference type="EMBL" id="JAYKXN010000004">
    <property type="protein sequence ID" value="KAK7293656.1"/>
    <property type="molecule type" value="Genomic_DNA"/>
</dbReference>
<name>A0AAN9J8U2_CLITE</name>
<protein>
    <submittedName>
        <fullName evidence="2">Uncharacterized protein</fullName>
    </submittedName>
</protein>
<sequence length="85" mass="9852">MTQSNCTLQRESKERERERREKYPPCAVLKLASPICTKIATTTTLAYEVSLFSYQFSCLRTCLLDAFPNFHLHVLILKIKELAIE</sequence>
<gene>
    <name evidence="2" type="ORF">RJT34_16528</name>
</gene>
<organism evidence="2 3">
    <name type="scientific">Clitoria ternatea</name>
    <name type="common">Butterfly pea</name>
    <dbReference type="NCBI Taxonomy" id="43366"/>
    <lineage>
        <taxon>Eukaryota</taxon>
        <taxon>Viridiplantae</taxon>
        <taxon>Streptophyta</taxon>
        <taxon>Embryophyta</taxon>
        <taxon>Tracheophyta</taxon>
        <taxon>Spermatophyta</taxon>
        <taxon>Magnoliopsida</taxon>
        <taxon>eudicotyledons</taxon>
        <taxon>Gunneridae</taxon>
        <taxon>Pentapetalae</taxon>
        <taxon>rosids</taxon>
        <taxon>fabids</taxon>
        <taxon>Fabales</taxon>
        <taxon>Fabaceae</taxon>
        <taxon>Papilionoideae</taxon>
        <taxon>50 kb inversion clade</taxon>
        <taxon>NPAAA clade</taxon>
        <taxon>indigoferoid/millettioid clade</taxon>
        <taxon>Phaseoleae</taxon>
        <taxon>Clitoria</taxon>
    </lineage>
</organism>